<evidence type="ECO:0000313" key="1">
    <source>
        <dbReference type="EMBL" id="KAJ5124808.1"/>
    </source>
</evidence>
<name>A0A9W9KY09_9EURO</name>
<dbReference type="Proteomes" id="UP001149079">
    <property type="component" value="Unassembled WGS sequence"/>
</dbReference>
<dbReference type="AlphaFoldDB" id="A0A9W9KY09"/>
<evidence type="ECO:0000313" key="2">
    <source>
        <dbReference type="Proteomes" id="UP001149079"/>
    </source>
</evidence>
<proteinExistence type="predicted"/>
<organism evidence="1 2">
    <name type="scientific">Penicillium bovifimosum</name>
    <dbReference type="NCBI Taxonomy" id="126998"/>
    <lineage>
        <taxon>Eukaryota</taxon>
        <taxon>Fungi</taxon>
        <taxon>Dikarya</taxon>
        <taxon>Ascomycota</taxon>
        <taxon>Pezizomycotina</taxon>
        <taxon>Eurotiomycetes</taxon>
        <taxon>Eurotiomycetidae</taxon>
        <taxon>Eurotiales</taxon>
        <taxon>Aspergillaceae</taxon>
        <taxon>Penicillium</taxon>
    </lineage>
</organism>
<dbReference type="OrthoDB" id="5394411at2759"/>
<dbReference type="EMBL" id="JAPQKL010000006">
    <property type="protein sequence ID" value="KAJ5124808.1"/>
    <property type="molecule type" value="Genomic_DNA"/>
</dbReference>
<reference evidence="1" key="2">
    <citation type="journal article" date="2023" name="IMA Fungus">
        <title>Comparative genomic study of the Penicillium genus elucidates a diverse pangenome and 15 lateral gene transfer events.</title>
        <authorList>
            <person name="Petersen C."/>
            <person name="Sorensen T."/>
            <person name="Nielsen M.R."/>
            <person name="Sondergaard T.E."/>
            <person name="Sorensen J.L."/>
            <person name="Fitzpatrick D.A."/>
            <person name="Frisvad J.C."/>
            <person name="Nielsen K.L."/>
        </authorList>
    </citation>
    <scope>NUCLEOTIDE SEQUENCE</scope>
    <source>
        <strain evidence="1">IBT 22155</strain>
    </source>
</reference>
<dbReference type="GeneID" id="81408547"/>
<dbReference type="RefSeq" id="XP_056519207.1">
    <property type="nucleotide sequence ID" value="XM_056669377.1"/>
</dbReference>
<reference evidence="1" key="1">
    <citation type="submission" date="2022-11" db="EMBL/GenBank/DDBJ databases">
        <authorList>
            <person name="Petersen C."/>
        </authorList>
    </citation>
    <scope>NUCLEOTIDE SEQUENCE</scope>
    <source>
        <strain evidence="1">IBT 22155</strain>
    </source>
</reference>
<accession>A0A9W9KY09</accession>
<sequence>MCGRVSSLNREATERNWLQRDRSPVTRRMLTVHIVPYEHSLRIALRPLHRLILVKAVTARPTIQPSSLAPSFYRSVLSLTMSKPSGSSEPAPWRHLLASHLKQTPEWEFTVATKNLRLTWILPRT</sequence>
<keyword evidence="2" id="KW-1185">Reference proteome</keyword>
<protein>
    <submittedName>
        <fullName evidence="1">FMN-binding split barrel-related protein</fullName>
    </submittedName>
</protein>
<comment type="caution">
    <text evidence="1">The sequence shown here is derived from an EMBL/GenBank/DDBJ whole genome shotgun (WGS) entry which is preliminary data.</text>
</comment>
<gene>
    <name evidence="1" type="ORF">N7515_008633</name>
</gene>